<evidence type="ECO:0000313" key="1">
    <source>
        <dbReference type="EMBL" id="MDC0723626.1"/>
    </source>
</evidence>
<name>A0ABT5ECM1_9BACT</name>
<keyword evidence="2" id="KW-1185">Reference proteome</keyword>
<reference evidence="1 2" key="1">
    <citation type="submission" date="2022-11" db="EMBL/GenBank/DDBJ databases">
        <title>Minimal conservation of predation-associated metabolite biosynthetic gene clusters underscores biosynthetic potential of Myxococcota including descriptions for ten novel species: Archangium lansinium sp. nov., Myxococcus landrumus sp. nov., Nannocystis bai.</title>
        <authorList>
            <person name="Ahearne A."/>
            <person name="Stevens C."/>
            <person name="Dowd S."/>
        </authorList>
    </citation>
    <scope>NUCLEOTIDE SEQUENCE [LARGE SCALE GENOMIC DNA]</scope>
    <source>
        <strain evidence="1 2">BB15-2</strain>
    </source>
</reference>
<sequence>MGTGDLPGTTGDDTTTGEPVLCPPVAGQPCTAPVDCTDKPCGTHVSGFDEHGCPRPACQTDADCAAGEFCNPTVAEGTIVCTGQDDACTCGIEPVVGVGACLPDALSDLAALCPTFHDEAGCNSLHVPNAWDFCMWTEIFQFCPDGGCGARTIHRCTHYKYHGEGCVSICEGSKVAYHREGPLGPELILGPCEHDPTGYDGWCDGSREPGVCQCACELP</sequence>
<comment type="caution">
    <text evidence="1">The sequence shown here is derived from an EMBL/GenBank/DDBJ whole genome shotgun (WGS) entry which is preliminary data.</text>
</comment>
<dbReference type="Proteomes" id="UP001221686">
    <property type="component" value="Unassembled WGS sequence"/>
</dbReference>
<organism evidence="1 2">
    <name type="scientific">Nannocystis bainbridge</name>
    <dbReference type="NCBI Taxonomy" id="2995303"/>
    <lineage>
        <taxon>Bacteria</taxon>
        <taxon>Pseudomonadati</taxon>
        <taxon>Myxococcota</taxon>
        <taxon>Polyangia</taxon>
        <taxon>Nannocystales</taxon>
        <taxon>Nannocystaceae</taxon>
        <taxon>Nannocystis</taxon>
    </lineage>
</organism>
<dbReference type="RefSeq" id="WP_272092170.1">
    <property type="nucleotide sequence ID" value="NZ_JAQNDL010000005.1"/>
</dbReference>
<proteinExistence type="predicted"/>
<protein>
    <submittedName>
        <fullName evidence="1">Uncharacterized protein</fullName>
    </submittedName>
</protein>
<gene>
    <name evidence="1" type="ORF">POL25_42480</name>
</gene>
<evidence type="ECO:0000313" key="2">
    <source>
        <dbReference type="Proteomes" id="UP001221686"/>
    </source>
</evidence>
<dbReference type="EMBL" id="JAQNDL010000005">
    <property type="protein sequence ID" value="MDC0723626.1"/>
    <property type="molecule type" value="Genomic_DNA"/>
</dbReference>
<accession>A0ABT5ECM1</accession>